<accession>A0A0E9SNJ5</accession>
<dbReference type="EMBL" id="GBXM01066474">
    <property type="protein sequence ID" value="JAH42103.1"/>
    <property type="molecule type" value="Transcribed_RNA"/>
</dbReference>
<evidence type="ECO:0000313" key="1">
    <source>
        <dbReference type="EMBL" id="JAH42103.1"/>
    </source>
</evidence>
<organism evidence="1">
    <name type="scientific">Anguilla anguilla</name>
    <name type="common">European freshwater eel</name>
    <name type="synonym">Muraena anguilla</name>
    <dbReference type="NCBI Taxonomy" id="7936"/>
    <lineage>
        <taxon>Eukaryota</taxon>
        <taxon>Metazoa</taxon>
        <taxon>Chordata</taxon>
        <taxon>Craniata</taxon>
        <taxon>Vertebrata</taxon>
        <taxon>Euteleostomi</taxon>
        <taxon>Actinopterygii</taxon>
        <taxon>Neopterygii</taxon>
        <taxon>Teleostei</taxon>
        <taxon>Anguilliformes</taxon>
        <taxon>Anguillidae</taxon>
        <taxon>Anguilla</taxon>
    </lineage>
</organism>
<reference evidence="1" key="1">
    <citation type="submission" date="2014-11" db="EMBL/GenBank/DDBJ databases">
        <authorList>
            <person name="Amaro Gonzalez C."/>
        </authorList>
    </citation>
    <scope>NUCLEOTIDE SEQUENCE</scope>
</reference>
<name>A0A0E9SNJ5_ANGAN</name>
<protein>
    <submittedName>
        <fullName evidence="1">Uncharacterized protein</fullName>
    </submittedName>
</protein>
<proteinExistence type="predicted"/>
<dbReference type="AlphaFoldDB" id="A0A0E9SNJ5"/>
<sequence length="38" mass="4113">MCESAGAAISITHPVIIMEHTEQCGIVNFLKMLLAVKL</sequence>
<reference evidence="1" key="2">
    <citation type="journal article" date="2015" name="Fish Shellfish Immunol.">
        <title>Early steps in the European eel (Anguilla anguilla)-Vibrio vulnificus interaction in the gills: Role of the RtxA13 toxin.</title>
        <authorList>
            <person name="Callol A."/>
            <person name="Pajuelo D."/>
            <person name="Ebbesson L."/>
            <person name="Teles M."/>
            <person name="MacKenzie S."/>
            <person name="Amaro C."/>
        </authorList>
    </citation>
    <scope>NUCLEOTIDE SEQUENCE</scope>
</reference>